<comment type="caution">
    <text evidence="1">The sequence shown here is derived from an EMBL/GenBank/DDBJ whole genome shotgun (WGS) entry which is preliminary data.</text>
</comment>
<name>A0A8J2P2A9_9HEXA</name>
<organism evidence="1 2">
    <name type="scientific">Allacma fusca</name>
    <dbReference type="NCBI Taxonomy" id="39272"/>
    <lineage>
        <taxon>Eukaryota</taxon>
        <taxon>Metazoa</taxon>
        <taxon>Ecdysozoa</taxon>
        <taxon>Arthropoda</taxon>
        <taxon>Hexapoda</taxon>
        <taxon>Collembola</taxon>
        <taxon>Symphypleona</taxon>
        <taxon>Sminthuridae</taxon>
        <taxon>Allacma</taxon>
    </lineage>
</organism>
<accession>A0A8J2P2A9</accession>
<sequence>PSDREIDT</sequence>
<protein>
    <submittedName>
        <fullName evidence="1">Uncharacterized protein</fullName>
    </submittedName>
</protein>
<dbReference type="Proteomes" id="UP000708208">
    <property type="component" value="Unassembled WGS sequence"/>
</dbReference>
<evidence type="ECO:0000313" key="2">
    <source>
        <dbReference type="Proteomes" id="UP000708208"/>
    </source>
</evidence>
<feature type="non-terminal residue" evidence="1">
    <location>
        <position position="1"/>
    </location>
</feature>
<keyword evidence="2" id="KW-1185">Reference proteome</keyword>
<reference evidence="1" key="1">
    <citation type="submission" date="2021-06" db="EMBL/GenBank/DDBJ databases">
        <authorList>
            <person name="Hodson N. C."/>
            <person name="Mongue J. A."/>
            <person name="Jaron S. K."/>
        </authorList>
    </citation>
    <scope>NUCLEOTIDE SEQUENCE</scope>
</reference>
<dbReference type="EMBL" id="CAJVCH010294678">
    <property type="protein sequence ID" value="CAG7785351.1"/>
    <property type="molecule type" value="Genomic_DNA"/>
</dbReference>
<gene>
    <name evidence="1" type="ORF">AFUS01_LOCUS23981</name>
</gene>
<evidence type="ECO:0000313" key="1">
    <source>
        <dbReference type="EMBL" id="CAG7785351.1"/>
    </source>
</evidence>
<proteinExistence type="predicted"/>